<comment type="caution">
    <text evidence="1">The sequence shown here is derived from an EMBL/GenBank/DDBJ whole genome shotgun (WGS) entry which is preliminary data.</text>
</comment>
<dbReference type="AlphaFoldDB" id="A0A3Z9GPI0"/>
<dbReference type="Proteomes" id="UP000557830">
    <property type="component" value="Unassembled WGS sequence"/>
</dbReference>
<name>A0A3Z9GPI0_CAMCO</name>
<proteinExistence type="predicted"/>
<reference evidence="1 2" key="1">
    <citation type="submission" date="2018-05" db="EMBL/GenBank/DDBJ databases">
        <authorList>
            <consortium name="NARMS: The National Antimicrobial Resistance Monitoring System"/>
        </authorList>
    </citation>
    <scope>NUCLEOTIDE SEQUENCE [LARGE SCALE GENOMIC DNA]</scope>
    <source>
        <strain evidence="1 2">FSIS1609200</strain>
    </source>
</reference>
<evidence type="ECO:0000313" key="2">
    <source>
        <dbReference type="Proteomes" id="UP000557830"/>
    </source>
</evidence>
<organism evidence="1 2">
    <name type="scientific">Campylobacter coli</name>
    <dbReference type="NCBI Taxonomy" id="195"/>
    <lineage>
        <taxon>Bacteria</taxon>
        <taxon>Pseudomonadati</taxon>
        <taxon>Campylobacterota</taxon>
        <taxon>Epsilonproteobacteria</taxon>
        <taxon>Campylobacterales</taxon>
        <taxon>Campylobacteraceae</taxon>
        <taxon>Campylobacter</taxon>
    </lineage>
</organism>
<protein>
    <submittedName>
        <fullName evidence="1">DUF4299 family protein</fullName>
    </submittedName>
</protein>
<gene>
    <name evidence="1" type="ORF">BU953_10345</name>
</gene>
<dbReference type="RefSeq" id="WP_057981232.1">
    <property type="nucleotide sequence ID" value="NZ_JBEDWK010000036.1"/>
</dbReference>
<dbReference type="EMBL" id="AABUYW010000084">
    <property type="protein sequence ID" value="EAJ1077978.1"/>
    <property type="molecule type" value="Genomic_DNA"/>
</dbReference>
<accession>A0A3Z9GPI0</accession>
<evidence type="ECO:0000313" key="1">
    <source>
        <dbReference type="EMBL" id="EAJ1077978.1"/>
    </source>
</evidence>
<sequence>MEDLKLLQRRWEEAYEAMPKLYETPDGLIINFTLSEDTDTILFKKPWENFELDDEDKETKWRLSFFSIRKDEPLGYLEYKEALEKLQDFSSIQSEERILIRAMSLEELESLELKGW</sequence>